<dbReference type="RefSeq" id="WP_286052852.1">
    <property type="nucleotide sequence ID" value="NZ_JASVWF010000002.1"/>
</dbReference>
<feature type="region of interest" description="Disordered" evidence="1">
    <location>
        <begin position="72"/>
        <end position="98"/>
    </location>
</feature>
<evidence type="ECO:0000256" key="2">
    <source>
        <dbReference type="SAM" id="SignalP"/>
    </source>
</evidence>
<reference evidence="3 4" key="1">
    <citation type="submission" date="2023-06" db="EMBL/GenBank/DDBJ databases">
        <title>Actinomycetospora Odt1-22.</title>
        <authorList>
            <person name="Supong K."/>
        </authorList>
    </citation>
    <scope>NUCLEOTIDE SEQUENCE [LARGE SCALE GENOMIC DNA]</scope>
    <source>
        <strain evidence="3 4">Odt1-22</strain>
    </source>
</reference>
<accession>A0ABT7M7X8</accession>
<keyword evidence="4" id="KW-1185">Reference proteome</keyword>
<protein>
    <submittedName>
        <fullName evidence="3">Uncharacterized protein</fullName>
    </submittedName>
</protein>
<feature type="signal peptide" evidence="2">
    <location>
        <begin position="1"/>
        <end position="24"/>
    </location>
</feature>
<gene>
    <name evidence="3" type="ORF">QRT03_11320</name>
</gene>
<evidence type="ECO:0000313" key="3">
    <source>
        <dbReference type="EMBL" id="MDL5156551.1"/>
    </source>
</evidence>
<organism evidence="3 4">
    <name type="scientific">Actinomycetospora termitidis</name>
    <dbReference type="NCBI Taxonomy" id="3053470"/>
    <lineage>
        <taxon>Bacteria</taxon>
        <taxon>Bacillati</taxon>
        <taxon>Actinomycetota</taxon>
        <taxon>Actinomycetes</taxon>
        <taxon>Pseudonocardiales</taxon>
        <taxon>Pseudonocardiaceae</taxon>
        <taxon>Actinomycetospora</taxon>
    </lineage>
</organism>
<feature type="compositionally biased region" description="Polar residues" evidence="1">
    <location>
        <begin position="84"/>
        <end position="98"/>
    </location>
</feature>
<proteinExistence type="predicted"/>
<evidence type="ECO:0000256" key="1">
    <source>
        <dbReference type="SAM" id="MobiDB-lite"/>
    </source>
</evidence>
<dbReference type="Proteomes" id="UP001231924">
    <property type="component" value="Unassembled WGS sequence"/>
</dbReference>
<comment type="caution">
    <text evidence="3">The sequence shown here is derived from an EMBL/GenBank/DDBJ whole genome shotgun (WGS) entry which is preliminary data.</text>
</comment>
<name>A0ABT7M7X8_9PSEU</name>
<sequence>MRKAVLASALISSGLVSTAGLAMAHETDGTAQKGVVNSSDFAPNTPVNVCNNDVPVNVLGVQVPVQDNAASVPVGSDAKHGNTAGISKSCSSPIQAIN</sequence>
<evidence type="ECO:0000313" key="4">
    <source>
        <dbReference type="Proteomes" id="UP001231924"/>
    </source>
</evidence>
<dbReference type="EMBL" id="JASVWF010000002">
    <property type="protein sequence ID" value="MDL5156551.1"/>
    <property type="molecule type" value="Genomic_DNA"/>
</dbReference>
<keyword evidence="2" id="KW-0732">Signal</keyword>
<feature type="chain" id="PRO_5046155645" evidence="2">
    <location>
        <begin position="25"/>
        <end position="98"/>
    </location>
</feature>